<gene>
    <name evidence="2" type="ORF">ACFFNX_32905</name>
</gene>
<evidence type="ECO:0000313" key="3">
    <source>
        <dbReference type="Proteomes" id="UP001589627"/>
    </source>
</evidence>
<proteinExistence type="predicted"/>
<evidence type="ECO:0000313" key="2">
    <source>
        <dbReference type="EMBL" id="MFB9836983.1"/>
    </source>
</evidence>
<dbReference type="Pfam" id="PF19307">
    <property type="entry name" value="SrpI-like"/>
    <property type="match status" value="1"/>
</dbReference>
<sequence>MAGSQETWDFTAKAQTKCIVLSLSREAFDELAGQSEELRDHLAGLRDQERPAQNRHGEAAIALASGHAGEPVLPGTFVDY</sequence>
<dbReference type="InterPro" id="IPR014710">
    <property type="entry name" value="RmlC-like_jellyroll"/>
</dbReference>
<name>A0ABV5YPL1_9ACTN</name>
<reference evidence="2 3" key="1">
    <citation type="submission" date="2024-09" db="EMBL/GenBank/DDBJ databases">
        <authorList>
            <person name="Sun Q."/>
            <person name="Mori K."/>
        </authorList>
    </citation>
    <scope>NUCLEOTIDE SEQUENCE [LARGE SCALE GENOMIC DNA]</scope>
    <source>
        <strain evidence="2 3">TBRC 0563</strain>
    </source>
</reference>
<dbReference type="EMBL" id="JBHLZP010000330">
    <property type="protein sequence ID" value="MFB9836983.1"/>
    <property type="molecule type" value="Genomic_DNA"/>
</dbReference>
<feature type="non-terminal residue" evidence="2">
    <location>
        <position position="80"/>
    </location>
</feature>
<evidence type="ECO:0000259" key="1">
    <source>
        <dbReference type="Pfam" id="PF19307"/>
    </source>
</evidence>
<dbReference type="Gene3D" id="2.60.120.10">
    <property type="entry name" value="Jelly Rolls"/>
    <property type="match status" value="1"/>
</dbReference>
<dbReference type="InterPro" id="IPR045641">
    <property type="entry name" value="SrpI-like"/>
</dbReference>
<organism evidence="2 3">
    <name type="scientific">Actinoallomurus acaciae</name>
    <dbReference type="NCBI Taxonomy" id="502577"/>
    <lineage>
        <taxon>Bacteria</taxon>
        <taxon>Bacillati</taxon>
        <taxon>Actinomycetota</taxon>
        <taxon>Actinomycetes</taxon>
        <taxon>Streptosporangiales</taxon>
        <taxon>Thermomonosporaceae</taxon>
        <taxon>Actinoallomurus</taxon>
    </lineage>
</organism>
<comment type="caution">
    <text evidence="2">The sequence shown here is derived from an EMBL/GenBank/DDBJ whole genome shotgun (WGS) entry which is preliminary data.</text>
</comment>
<keyword evidence="3" id="KW-1185">Reference proteome</keyword>
<dbReference type="SUPFAM" id="SSF51206">
    <property type="entry name" value="cAMP-binding domain-like"/>
    <property type="match status" value="1"/>
</dbReference>
<dbReference type="InterPro" id="IPR018490">
    <property type="entry name" value="cNMP-bd_dom_sf"/>
</dbReference>
<dbReference type="Proteomes" id="UP001589627">
    <property type="component" value="Unassembled WGS sequence"/>
</dbReference>
<accession>A0ABV5YPL1</accession>
<feature type="domain" description="Type 2A encapsulin shell protein SrpI-like" evidence="1">
    <location>
        <begin position="48"/>
        <end position="80"/>
    </location>
</feature>
<protein>
    <submittedName>
        <fullName evidence="2">Crp/Fnr family transcriptional regulator</fullName>
    </submittedName>
</protein>